<comment type="caution">
    <text evidence="4">The sequence shown here is derived from an EMBL/GenBank/DDBJ whole genome shotgun (WGS) entry which is preliminary data.</text>
</comment>
<keyword evidence="2" id="KW-0012">Acyltransferase</keyword>
<dbReference type="Gene3D" id="3.40.630.30">
    <property type="match status" value="1"/>
</dbReference>
<accession>A0A5R9Q9T1</accession>
<dbReference type="InterPro" id="IPR050832">
    <property type="entry name" value="Bact_Acetyltransf"/>
</dbReference>
<reference evidence="4 5" key="1">
    <citation type="journal article" date="2017" name="Eur. J. Clin. Microbiol. Infect. Dis.">
        <title>Uncommonly isolated clinical Pseudomonas: identification and phylogenetic assignation.</title>
        <authorList>
            <person name="Mulet M."/>
            <person name="Gomila M."/>
            <person name="Ramirez A."/>
            <person name="Cardew S."/>
            <person name="Moore E.R."/>
            <person name="Lalucat J."/>
            <person name="Garcia-Valdes E."/>
        </authorList>
    </citation>
    <scope>NUCLEOTIDE SEQUENCE [LARGE SCALE GENOMIC DNA]</scope>
    <source>
        <strain evidence="4 5">SD129</strain>
    </source>
</reference>
<dbReference type="FunFam" id="3.40.630.30:FF:000066">
    <property type="entry name" value="Histone acetyltransferase"/>
    <property type="match status" value="1"/>
</dbReference>
<protein>
    <submittedName>
        <fullName evidence="4">GNAT family N-acetyltransferase</fullName>
    </submittedName>
</protein>
<dbReference type="Pfam" id="PF00583">
    <property type="entry name" value="Acetyltransf_1"/>
    <property type="match status" value="1"/>
</dbReference>
<dbReference type="GO" id="GO:0016747">
    <property type="term" value="F:acyltransferase activity, transferring groups other than amino-acyl groups"/>
    <property type="evidence" value="ECO:0007669"/>
    <property type="project" value="InterPro"/>
</dbReference>
<evidence type="ECO:0000256" key="1">
    <source>
        <dbReference type="ARBA" id="ARBA00022679"/>
    </source>
</evidence>
<dbReference type="SUPFAM" id="SSF55729">
    <property type="entry name" value="Acyl-CoA N-acyltransferases (Nat)"/>
    <property type="match status" value="1"/>
</dbReference>
<feature type="domain" description="N-acetyltransferase" evidence="3">
    <location>
        <begin position="7"/>
        <end position="160"/>
    </location>
</feature>
<evidence type="ECO:0000313" key="4">
    <source>
        <dbReference type="EMBL" id="TLX61877.1"/>
    </source>
</evidence>
<sequence>MPTALAVEIRPASAADHEAWMPLWQAYQRFYMTSISPETSERTWQRFLDAGEPMHAALAWHEGEAIGLVHWIYHRSCWTTGDSCYLQDLFVAKAVRDSGVGRRLIEHVYAEAQRAGCARVHWLTHETNTTAMRLYERIAERSGFVQYRQDDLQRFARSDDEQP</sequence>
<dbReference type="Proteomes" id="UP000306753">
    <property type="component" value="Unassembled WGS sequence"/>
</dbReference>
<dbReference type="RefSeq" id="WP_138412605.1">
    <property type="nucleotide sequence ID" value="NZ_QLAG01000031.1"/>
</dbReference>
<dbReference type="EMBL" id="QLAG01000031">
    <property type="protein sequence ID" value="TLX61877.1"/>
    <property type="molecule type" value="Genomic_DNA"/>
</dbReference>
<dbReference type="AlphaFoldDB" id="A0A5R9Q9T1"/>
<organism evidence="4 5">
    <name type="scientific">Stutzerimonas nosocomialis</name>
    <dbReference type="NCBI Taxonomy" id="1056496"/>
    <lineage>
        <taxon>Bacteria</taxon>
        <taxon>Pseudomonadati</taxon>
        <taxon>Pseudomonadota</taxon>
        <taxon>Gammaproteobacteria</taxon>
        <taxon>Pseudomonadales</taxon>
        <taxon>Pseudomonadaceae</taxon>
        <taxon>Stutzerimonas</taxon>
    </lineage>
</organism>
<dbReference type="InterPro" id="IPR000182">
    <property type="entry name" value="GNAT_dom"/>
</dbReference>
<keyword evidence="1 4" id="KW-0808">Transferase</keyword>
<dbReference type="InterPro" id="IPR016181">
    <property type="entry name" value="Acyl_CoA_acyltransferase"/>
</dbReference>
<dbReference type="PROSITE" id="PS51186">
    <property type="entry name" value="GNAT"/>
    <property type="match status" value="1"/>
</dbReference>
<dbReference type="PANTHER" id="PTHR43877:SF2">
    <property type="entry name" value="AMINOALKYLPHOSPHONATE N-ACETYLTRANSFERASE-RELATED"/>
    <property type="match status" value="1"/>
</dbReference>
<dbReference type="CDD" id="cd04301">
    <property type="entry name" value="NAT_SF"/>
    <property type="match status" value="1"/>
</dbReference>
<name>A0A5R9Q9T1_9GAMM</name>
<evidence type="ECO:0000256" key="2">
    <source>
        <dbReference type="ARBA" id="ARBA00023315"/>
    </source>
</evidence>
<gene>
    <name evidence="4" type="ORF">DN820_18980</name>
</gene>
<evidence type="ECO:0000259" key="3">
    <source>
        <dbReference type="PROSITE" id="PS51186"/>
    </source>
</evidence>
<proteinExistence type="predicted"/>
<keyword evidence="5" id="KW-1185">Reference proteome</keyword>
<dbReference type="PANTHER" id="PTHR43877">
    <property type="entry name" value="AMINOALKYLPHOSPHONATE N-ACETYLTRANSFERASE-RELATED-RELATED"/>
    <property type="match status" value="1"/>
</dbReference>
<evidence type="ECO:0000313" key="5">
    <source>
        <dbReference type="Proteomes" id="UP000306753"/>
    </source>
</evidence>